<dbReference type="PANTHER" id="PTHR42861">
    <property type="entry name" value="CALCIUM-TRANSPORTING ATPASE"/>
    <property type="match status" value="1"/>
</dbReference>
<dbReference type="AlphaFoldDB" id="A0A3S5CH06"/>
<accession>A0A3S5CH06</accession>
<dbReference type="SUPFAM" id="SSF56784">
    <property type="entry name" value="HAD-like"/>
    <property type="match status" value="1"/>
</dbReference>
<dbReference type="Gene3D" id="3.40.1110.10">
    <property type="entry name" value="Calcium-transporting ATPase, cytoplasmic domain N"/>
    <property type="match status" value="1"/>
</dbReference>
<dbReference type="InterPro" id="IPR036412">
    <property type="entry name" value="HAD-like_sf"/>
</dbReference>
<proteinExistence type="predicted"/>
<dbReference type="Proteomes" id="UP000784294">
    <property type="component" value="Unassembled WGS sequence"/>
</dbReference>
<dbReference type="SUPFAM" id="SSF81660">
    <property type="entry name" value="Metal cation-transporting ATPase, ATP-binding domain N"/>
    <property type="match status" value="1"/>
</dbReference>
<evidence type="ECO:0008006" key="4">
    <source>
        <dbReference type="Google" id="ProtNLM"/>
    </source>
</evidence>
<reference evidence="2" key="1">
    <citation type="submission" date="2018-11" db="EMBL/GenBank/DDBJ databases">
        <authorList>
            <consortium name="Pathogen Informatics"/>
        </authorList>
    </citation>
    <scope>NUCLEOTIDE SEQUENCE</scope>
</reference>
<dbReference type="Gene3D" id="3.40.50.1000">
    <property type="entry name" value="HAD superfamily/HAD-like"/>
    <property type="match status" value="1"/>
</dbReference>
<sequence length="254" mass="28067">MLVTERPHAQPLYFAKGALDRLLPLCIYYNAPSKKLLSLVPSGGQTVQIPGFTSRPFYSDNMNSLSYNEDYLAERHCEPLGDLVTLGQSGESLFTSWYSPSDKTGLHILDNPHRQRLLEAARNLGLQGLRVLAVAEGLAPNALSLIGLVGIHDPPRPGVHDSVDRLLCSGVRVVMITGDAKETACSARLSLYKHGDICLSGDEVECMEESSLRALANSVTVFYRAGPRHKCKIVKVNTMYFILPKYNHCLIHYK</sequence>
<dbReference type="GO" id="GO:0000166">
    <property type="term" value="F:nucleotide binding"/>
    <property type="evidence" value="ECO:0007669"/>
    <property type="project" value="InterPro"/>
</dbReference>
<dbReference type="PRINTS" id="PR00119">
    <property type="entry name" value="CATATPASE"/>
</dbReference>
<name>A0A3S5CH06_9PLAT</name>
<dbReference type="GO" id="GO:0016020">
    <property type="term" value="C:membrane"/>
    <property type="evidence" value="ECO:0007669"/>
    <property type="project" value="UniProtKB-SubCell"/>
</dbReference>
<comment type="subcellular location">
    <subcellularLocation>
        <location evidence="1">Membrane</location>
        <topology evidence="1">Multi-pass membrane protein</topology>
    </subcellularLocation>
</comment>
<evidence type="ECO:0000313" key="3">
    <source>
        <dbReference type="Proteomes" id="UP000784294"/>
    </source>
</evidence>
<dbReference type="EMBL" id="CAAALY010047022">
    <property type="protein sequence ID" value="VEL20559.1"/>
    <property type="molecule type" value="Genomic_DNA"/>
</dbReference>
<dbReference type="InterPro" id="IPR023214">
    <property type="entry name" value="HAD_sf"/>
</dbReference>
<comment type="caution">
    <text evidence="2">The sequence shown here is derived from an EMBL/GenBank/DDBJ whole genome shotgun (WGS) entry which is preliminary data.</text>
</comment>
<protein>
    <recommendedName>
        <fullName evidence="4">Cation-transporting P-type ATPase C-terminal domain-containing protein</fullName>
    </recommendedName>
</protein>
<evidence type="ECO:0000256" key="1">
    <source>
        <dbReference type="ARBA" id="ARBA00004141"/>
    </source>
</evidence>
<organism evidence="2 3">
    <name type="scientific">Protopolystoma xenopodis</name>
    <dbReference type="NCBI Taxonomy" id="117903"/>
    <lineage>
        <taxon>Eukaryota</taxon>
        <taxon>Metazoa</taxon>
        <taxon>Spiralia</taxon>
        <taxon>Lophotrochozoa</taxon>
        <taxon>Platyhelminthes</taxon>
        <taxon>Monogenea</taxon>
        <taxon>Polyopisthocotylea</taxon>
        <taxon>Polystomatidea</taxon>
        <taxon>Polystomatidae</taxon>
        <taxon>Protopolystoma</taxon>
    </lineage>
</organism>
<gene>
    <name evidence="2" type="ORF">PXEA_LOCUS13999</name>
</gene>
<dbReference type="InterPro" id="IPR023299">
    <property type="entry name" value="ATPase_P-typ_cyto_dom_N"/>
</dbReference>
<keyword evidence="3" id="KW-1185">Reference proteome</keyword>
<evidence type="ECO:0000313" key="2">
    <source>
        <dbReference type="EMBL" id="VEL20559.1"/>
    </source>
</evidence>
<dbReference type="OrthoDB" id="6267212at2759"/>